<dbReference type="SFLD" id="SFLDG01144">
    <property type="entry name" value="C2.B.4:_PGP_Like"/>
    <property type="match status" value="1"/>
</dbReference>
<comment type="caution">
    <text evidence="1">The sequence shown here is derived from an EMBL/GenBank/DDBJ whole genome shotgun (WGS) entry which is preliminary data.</text>
</comment>
<dbReference type="CDD" id="cd07516">
    <property type="entry name" value="HAD_Pase"/>
    <property type="match status" value="1"/>
</dbReference>
<dbReference type="SFLD" id="SFLDS00003">
    <property type="entry name" value="Haloacid_Dehalogenase"/>
    <property type="match status" value="1"/>
</dbReference>
<dbReference type="InterPro" id="IPR000150">
    <property type="entry name" value="Cof"/>
</dbReference>
<dbReference type="InterPro" id="IPR006379">
    <property type="entry name" value="HAD-SF_hydro_IIB"/>
</dbReference>
<dbReference type="GO" id="GO:0000287">
    <property type="term" value="F:magnesium ion binding"/>
    <property type="evidence" value="ECO:0007669"/>
    <property type="project" value="TreeGrafter"/>
</dbReference>
<keyword evidence="1" id="KW-0378">Hydrolase</keyword>
<gene>
    <name evidence="1" type="ORF">TMUPMC115_2129</name>
</gene>
<dbReference type="NCBIfam" id="TIGR00099">
    <property type="entry name" value="Cof-subfamily"/>
    <property type="match status" value="1"/>
</dbReference>
<dbReference type="Proteomes" id="UP000029380">
    <property type="component" value="Unassembled WGS sequence"/>
</dbReference>
<evidence type="ECO:0000313" key="1">
    <source>
        <dbReference type="EMBL" id="KFN90010.1"/>
    </source>
</evidence>
<dbReference type="InterPro" id="IPR023214">
    <property type="entry name" value="HAD_sf"/>
</dbReference>
<reference evidence="1 2" key="1">
    <citation type="submission" date="2014-08" db="EMBL/GenBank/DDBJ databases">
        <title>Genome sequence of Tetragenococcus muriaticus.</title>
        <authorList>
            <person name="Chuea-nongthon C."/>
            <person name="Rodtong S."/>
            <person name="Yongsawatdigul J."/>
            <person name="Steele J.L."/>
            <person name="Liu X.-y."/>
            <person name="Speers J."/>
            <person name="Glasner J.D."/>
            <person name="Neeno-Eckwall E.C."/>
        </authorList>
    </citation>
    <scope>NUCLEOTIDE SEQUENCE [LARGE SCALE GENOMIC DNA]</scope>
    <source>
        <strain evidence="1 2">PMC-11-5</strain>
    </source>
</reference>
<dbReference type="PANTHER" id="PTHR10000:SF8">
    <property type="entry name" value="HAD SUPERFAMILY HYDROLASE-LIKE, TYPE 3"/>
    <property type="match status" value="1"/>
</dbReference>
<dbReference type="GO" id="GO:0016791">
    <property type="term" value="F:phosphatase activity"/>
    <property type="evidence" value="ECO:0007669"/>
    <property type="project" value="TreeGrafter"/>
</dbReference>
<sequence length="279" mass="31290">MTIKAIAMDMDGTLLNDEKVITEQTKEALVTAQKQGIKVILASGRPTPGLFKYAEELSMENYDGIGLSFNGAHVLDYRTNEVLFEQRMSLEMSKAILEHLKNFDVKPMICHQDYMYVNDVYHNKIQLDNGEQTNIIEYEARAGGYKLCEVNDLAGFCDFPLHKILVAADPDYLKQHYKEMMQPFEGQVSALFSAPFYFEFTDLGITKAKAMIATLPKLGIKQEELLAFGDGQNDQAMVEYAGVGVAMDNATDELKQAADETTLSNNEDGIAHTLRKYLI</sequence>
<dbReference type="SFLD" id="SFLDG01140">
    <property type="entry name" value="C2.B:_Phosphomannomutase_and_P"/>
    <property type="match status" value="1"/>
</dbReference>
<dbReference type="AlphaFoldDB" id="A0A091BZX3"/>
<dbReference type="PRINTS" id="PR00119">
    <property type="entry name" value="CATATPASE"/>
</dbReference>
<dbReference type="NCBIfam" id="TIGR01484">
    <property type="entry name" value="HAD-SF-IIB"/>
    <property type="match status" value="1"/>
</dbReference>
<protein>
    <submittedName>
        <fullName evidence="1">Cof family hydrolase</fullName>
        <ecNumber evidence="1">3.-.-.-</ecNumber>
    </submittedName>
</protein>
<dbReference type="InterPro" id="IPR036412">
    <property type="entry name" value="HAD-like_sf"/>
</dbReference>
<dbReference type="EMBL" id="JPVU01000233">
    <property type="protein sequence ID" value="KFN90010.1"/>
    <property type="molecule type" value="Genomic_DNA"/>
</dbReference>
<dbReference type="OrthoDB" id="9790031at2"/>
<dbReference type="Gene3D" id="3.40.50.1000">
    <property type="entry name" value="HAD superfamily/HAD-like"/>
    <property type="match status" value="1"/>
</dbReference>
<dbReference type="PROSITE" id="PS01228">
    <property type="entry name" value="COF_1"/>
    <property type="match status" value="1"/>
</dbReference>
<dbReference type="RefSeq" id="WP_028790930.1">
    <property type="nucleotide sequence ID" value="NZ_JPVU01000233.1"/>
</dbReference>
<organism evidence="1 2">
    <name type="scientific">Tetragenococcus muriaticus PMC-11-5</name>
    <dbReference type="NCBI Taxonomy" id="1302649"/>
    <lineage>
        <taxon>Bacteria</taxon>
        <taxon>Bacillati</taxon>
        <taxon>Bacillota</taxon>
        <taxon>Bacilli</taxon>
        <taxon>Lactobacillales</taxon>
        <taxon>Enterococcaceae</taxon>
        <taxon>Tetragenococcus</taxon>
    </lineage>
</organism>
<dbReference type="Gene3D" id="3.30.1240.10">
    <property type="match status" value="1"/>
</dbReference>
<dbReference type="SUPFAM" id="SSF56784">
    <property type="entry name" value="HAD-like"/>
    <property type="match status" value="1"/>
</dbReference>
<evidence type="ECO:0000313" key="2">
    <source>
        <dbReference type="Proteomes" id="UP000029380"/>
    </source>
</evidence>
<dbReference type="PATRIC" id="fig|1302649.3.peg.2126"/>
<dbReference type="PANTHER" id="PTHR10000">
    <property type="entry name" value="PHOSPHOSERINE PHOSPHATASE"/>
    <property type="match status" value="1"/>
</dbReference>
<name>A0A091BZX3_9ENTE</name>
<dbReference type="GO" id="GO:0005829">
    <property type="term" value="C:cytosol"/>
    <property type="evidence" value="ECO:0007669"/>
    <property type="project" value="TreeGrafter"/>
</dbReference>
<dbReference type="EC" id="3.-.-.-" evidence="1"/>
<proteinExistence type="predicted"/>
<dbReference type="Pfam" id="PF08282">
    <property type="entry name" value="Hydrolase_3"/>
    <property type="match status" value="1"/>
</dbReference>
<accession>A0A091BZX3</accession>